<evidence type="ECO:0000313" key="1">
    <source>
        <dbReference type="EMBL" id="KAF1382495.1"/>
    </source>
</evidence>
<dbReference type="Proteomes" id="UP000465112">
    <property type="component" value="Chromosome 12"/>
</dbReference>
<sequence length="66" mass="7523">MTSCGEEEEEEEPASRSLPWWIKWGLSSFGDTLEDWENFFGTFMSMPFIRGPTERPAGISPCSNQC</sequence>
<comment type="caution">
    <text evidence="1">The sequence shown here is derived from an EMBL/GenBank/DDBJ whole genome shotgun (WGS) entry which is preliminary data.</text>
</comment>
<organism evidence="1 2">
    <name type="scientific">Perca fluviatilis</name>
    <name type="common">European perch</name>
    <dbReference type="NCBI Taxonomy" id="8168"/>
    <lineage>
        <taxon>Eukaryota</taxon>
        <taxon>Metazoa</taxon>
        <taxon>Chordata</taxon>
        <taxon>Craniata</taxon>
        <taxon>Vertebrata</taxon>
        <taxon>Euteleostomi</taxon>
        <taxon>Actinopterygii</taxon>
        <taxon>Neopterygii</taxon>
        <taxon>Teleostei</taxon>
        <taxon>Neoteleostei</taxon>
        <taxon>Acanthomorphata</taxon>
        <taxon>Eupercaria</taxon>
        <taxon>Perciformes</taxon>
        <taxon>Percoidei</taxon>
        <taxon>Percidae</taxon>
        <taxon>Percinae</taxon>
        <taxon>Perca</taxon>
    </lineage>
</organism>
<accession>A0A6A5EVI9</accession>
<proteinExistence type="predicted"/>
<keyword evidence="2" id="KW-1185">Reference proteome</keyword>
<name>A0A6A5EVI9_PERFL</name>
<reference evidence="1 2" key="1">
    <citation type="submission" date="2019-06" db="EMBL/GenBank/DDBJ databases">
        <title>A chromosome-scale genome assembly of the European perch, Perca fluviatilis.</title>
        <authorList>
            <person name="Roques C."/>
            <person name="Zahm M."/>
            <person name="Cabau C."/>
            <person name="Klopp C."/>
            <person name="Bouchez O."/>
            <person name="Donnadieu C."/>
            <person name="Kuhl H."/>
            <person name="Gislard M."/>
            <person name="Guendouz S."/>
            <person name="Journot L."/>
            <person name="Haffray P."/>
            <person name="Bestin A."/>
            <person name="Morvezen R."/>
            <person name="Feron R."/>
            <person name="Wen M."/>
            <person name="Jouanno E."/>
            <person name="Herpin A."/>
            <person name="Schartl M."/>
            <person name="Postlethwait J."/>
            <person name="Schaerlinger B."/>
            <person name="Chardard D."/>
            <person name="Lecocq T."/>
            <person name="Poncet C."/>
            <person name="Jaffrelo L."/>
            <person name="Lampietro C."/>
            <person name="Guiguen Y."/>
        </authorList>
    </citation>
    <scope>NUCLEOTIDE SEQUENCE [LARGE SCALE GENOMIC DNA]</scope>
    <source>
        <tissue evidence="1">Blood</tissue>
    </source>
</reference>
<gene>
    <name evidence="1" type="ORF">PFLUV_G00144380</name>
</gene>
<dbReference type="EMBL" id="VHII01000012">
    <property type="protein sequence ID" value="KAF1382495.1"/>
    <property type="molecule type" value="Genomic_DNA"/>
</dbReference>
<protein>
    <submittedName>
        <fullName evidence="1">Uncharacterized protein</fullName>
    </submittedName>
</protein>
<evidence type="ECO:0000313" key="2">
    <source>
        <dbReference type="Proteomes" id="UP000465112"/>
    </source>
</evidence>
<dbReference type="AlphaFoldDB" id="A0A6A5EVI9"/>